<organism evidence="1">
    <name type="scientific">Pseudomonas aeruginosa</name>
    <dbReference type="NCBI Taxonomy" id="287"/>
    <lineage>
        <taxon>Bacteria</taxon>
        <taxon>Pseudomonadati</taxon>
        <taxon>Pseudomonadota</taxon>
        <taxon>Gammaproteobacteria</taxon>
        <taxon>Pseudomonadales</taxon>
        <taxon>Pseudomonadaceae</taxon>
        <taxon>Pseudomonas</taxon>
    </lineage>
</organism>
<gene>
    <name evidence="1" type="primary">amiR</name>
    <name evidence="1" type="ORF">TUEID40_05319</name>
</gene>
<name>A0A5C8MZK8_PSEAI</name>
<sequence length="196" mass="21903">MSANSLLGSLRELQVLVLNPPGEVSDALVLQLIRIGCSVRQCWPPPESFDVPVDVVFTSIFQNRHHDEIAALLAAGTPRTTLVALVEYESPAVLSQIIELECHGVITQPLDAHRVLPVLVSARRISEEMAKLKQKTEQLQERIAGQARINQAKALLMQRHGWDEREAHQYLSREAMKRREPILKIAQELLGNEPSA</sequence>
<proteinExistence type="predicted"/>
<dbReference type="Pfam" id="PF21332">
    <property type="entry name" value="AmiR_N"/>
    <property type="match status" value="1"/>
</dbReference>
<dbReference type="InterPro" id="IPR005561">
    <property type="entry name" value="ANTAR"/>
</dbReference>
<dbReference type="SMR" id="A0A5C8MZK8"/>
<dbReference type="SUPFAM" id="SSF52172">
    <property type="entry name" value="CheY-like"/>
    <property type="match status" value="1"/>
</dbReference>
<dbReference type="SMART" id="SM01012">
    <property type="entry name" value="ANTAR"/>
    <property type="match status" value="1"/>
</dbReference>
<accession>A0A5C8MZK8</accession>
<dbReference type="InterPro" id="IPR011006">
    <property type="entry name" value="CheY-like_superfamily"/>
</dbReference>
<protein>
    <submittedName>
        <fullName evidence="1">Aliphatic amidase regulator</fullName>
    </submittedName>
</protein>
<dbReference type="InterPro" id="IPR049021">
    <property type="entry name" value="AmiR_N"/>
</dbReference>
<dbReference type="Pfam" id="PF03861">
    <property type="entry name" value="ANTAR"/>
    <property type="match status" value="1"/>
</dbReference>
<dbReference type="AlphaFoldDB" id="A0A5C8MZK8"/>
<dbReference type="GO" id="GO:0003723">
    <property type="term" value="F:RNA binding"/>
    <property type="evidence" value="ECO:0007669"/>
    <property type="project" value="InterPro"/>
</dbReference>
<dbReference type="PROSITE" id="PS50921">
    <property type="entry name" value="ANTAR"/>
    <property type="match status" value="1"/>
</dbReference>
<reference evidence="1" key="1">
    <citation type="submission" date="2019-09" db="EMBL/GenBank/DDBJ databases">
        <authorList>
            <person name="Gross C."/>
            <person name="Bohn E."/>
        </authorList>
    </citation>
    <scope>NUCLEOTIDE SEQUENCE</scope>
    <source>
        <strain evidence="1">ID40</strain>
    </source>
</reference>
<dbReference type="InterPro" id="IPR036388">
    <property type="entry name" value="WH-like_DNA-bd_sf"/>
</dbReference>
<dbReference type="PIRSF" id="PIRSF036382">
    <property type="entry name" value="RR_antiterm"/>
    <property type="match status" value="1"/>
</dbReference>
<dbReference type="Gene3D" id="3.40.50.2300">
    <property type="match status" value="1"/>
</dbReference>
<dbReference type="RefSeq" id="WP_003113131.1">
    <property type="nucleotide sequence ID" value="NZ_CAADNE010000408.1"/>
</dbReference>
<evidence type="ECO:0000313" key="1">
    <source>
        <dbReference type="EMBL" id="VVH84121.1"/>
    </source>
</evidence>
<dbReference type="EMBL" id="LR700248">
    <property type="protein sequence ID" value="VVH84121.1"/>
    <property type="molecule type" value="Genomic_DNA"/>
</dbReference>
<dbReference type="InterPro" id="IPR008327">
    <property type="entry name" value="Sig_transdc_resp-reg_antiterm"/>
</dbReference>
<dbReference type="Gene3D" id="1.10.10.10">
    <property type="entry name" value="Winged helix-like DNA-binding domain superfamily/Winged helix DNA-binding domain"/>
    <property type="match status" value="1"/>
</dbReference>